<dbReference type="GO" id="GO:0016763">
    <property type="term" value="F:pentosyltransferase activity"/>
    <property type="evidence" value="ECO:0007669"/>
    <property type="project" value="InterPro"/>
</dbReference>
<keyword evidence="9 11" id="KW-0472">Membrane</keyword>
<keyword evidence="8 11" id="KW-1133">Transmembrane helix</keyword>
<dbReference type="Gene3D" id="1.10.3810.10">
    <property type="entry name" value="Biosynthetic peptidoglycan transglycosylase-like"/>
    <property type="match status" value="1"/>
</dbReference>
<name>A0A934IR94_9HYPH</name>
<comment type="pathway">
    <text evidence="11">Cell wall biogenesis; peptidoglycan biosynthesis.</text>
</comment>
<keyword evidence="10 11" id="KW-0961">Cell wall biogenesis/degradation</keyword>
<keyword evidence="1 11" id="KW-1003">Cell membrane</keyword>
<feature type="domain" description="Glycosyl transferase family 51" evidence="12">
    <location>
        <begin position="49"/>
        <end position="208"/>
    </location>
</feature>
<dbReference type="Proteomes" id="UP000609531">
    <property type="component" value="Unassembled WGS sequence"/>
</dbReference>
<evidence type="ECO:0000256" key="4">
    <source>
        <dbReference type="ARBA" id="ARBA00022679"/>
    </source>
</evidence>
<evidence type="ECO:0000313" key="14">
    <source>
        <dbReference type="Proteomes" id="UP000609531"/>
    </source>
</evidence>
<dbReference type="InterPro" id="IPR001264">
    <property type="entry name" value="Glyco_trans_51"/>
</dbReference>
<evidence type="ECO:0000256" key="5">
    <source>
        <dbReference type="ARBA" id="ARBA00022692"/>
    </source>
</evidence>
<comment type="subcellular location">
    <subcellularLocation>
        <location evidence="11">Cell inner membrane</location>
        <topology evidence="11">Single-pass membrane protein</topology>
    </subcellularLocation>
</comment>
<keyword evidence="2 11" id="KW-0997">Cell inner membrane</keyword>
<dbReference type="GO" id="GO:0071555">
    <property type="term" value="P:cell wall organization"/>
    <property type="evidence" value="ECO:0007669"/>
    <property type="project" value="UniProtKB-KW"/>
</dbReference>
<evidence type="ECO:0000256" key="1">
    <source>
        <dbReference type="ARBA" id="ARBA00022475"/>
    </source>
</evidence>
<dbReference type="InterPro" id="IPR023346">
    <property type="entry name" value="Lysozyme-like_dom_sf"/>
</dbReference>
<evidence type="ECO:0000256" key="8">
    <source>
        <dbReference type="ARBA" id="ARBA00022989"/>
    </source>
</evidence>
<evidence type="ECO:0000256" key="3">
    <source>
        <dbReference type="ARBA" id="ARBA00022676"/>
    </source>
</evidence>
<gene>
    <name evidence="11 13" type="primary">mtgA</name>
    <name evidence="13" type="ORF">JCR33_15950</name>
</gene>
<dbReference type="PANTHER" id="PTHR30400:SF0">
    <property type="entry name" value="BIOSYNTHETIC PEPTIDOGLYCAN TRANSGLYCOSYLASE"/>
    <property type="match status" value="1"/>
</dbReference>
<proteinExistence type="inferred from homology"/>
<evidence type="ECO:0000259" key="12">
    <source>
        <dbReference type="Pfam" id="PF00912"/>
    </source>
</evidence>
<dbReference type="Pfam" id="PF00912">
    <property type="entry name" value="Transgly"/>
    <property type="match status" value="1"/>
</dbReference>
<comment type="catalytic activity">
    <reaction evidence="11">
        <text>[GlcNAc-(1-&gt;4)-Mur2Ac(oyl-L-Ala-gamma-D-Glu-L-Lys-D-Ala-D-Ala)](n)-di-trans,octa-cis-undecaprenyl diphosphate + beta-D-GlcNAc-(1-&gt;4)-Mur2Ac(oyl-L-Ala-gamma-D-Glu-L-Lys-D-Ala-D-Ala)-di-trans,octa-cis-undecaprenyl diphosphate = [GlcNAc-(1-&gt;4)-Mur2Ac(oyl-L-Ala-gamma-D-Glu-L-Lys-D-Ala-D-Ala)](n+1)-di-trans,octa-cis-undecaprenyl diphosphate + di-trans,octa-cis-undecaprenyl diphosphate + H(+)</text>
        <dbReference type="Rhea" id="RHEA:23708"/>
        <dbReference type="Rhea" id="RHEA-COMP:9602"/>
        <dbReference type="Rhea" id="RHEA-COMP:9603"/>
        <dbReference type="ChEBI" id="CHEBI:15378"/>
        <dbReference type="ChEBI" id="CHEBI:58405"/>
        <dbReference type="ChEBI" id="CHEBI:60033"/>
        <dbReference type="ChEBI" id="CHEBI:78435"/>
        <dbReference type="EC" id="2.4.99.28"/>
    </reaction>
</comment>
<dbReference type="AlphaFoldDB" id="A0A934IR94"/>
<dbReference type="GO" id="GO:0009252">
    <property type="term" value="P:peptidoglycan biosynthetic process"/>
    <property type="evidence" value="ECO:0007669"/>
    <property type="project" value="UniProtKB-UniRule"/>
</dbReference>
<sequence length="230" mass="25665">MRLAIASLCGLLASLVGLLAATPLVLTVIYAVIDPPSLAILRSERMHQPAVQIWRPLDDMSPYLVRAVVMSEDARFCLHWGVDLGQMRIVVAKALDGQTPRGASTITMQVVKNLFLWPDRSYVRKALEVPLAFWMDLVLSKDRVLEIYLNIAQWGSNVFGAEAAAERYFGVASADLTREQALAMATMLPAPSVRHPLSPSRRHRAVMAHVEKELDRAPWVFTCLPERIRP</sequence>
<evidence type="ECO:0000313" key="13">
    <source>
        <dbReference type="EMBL" id="MBJ3777200.1"/>
    </source>
</evidence>
<comment type="caution">
    <text evidence="13">The sequence shown here is derived from an EMBL/GenBank/DDBJ whole genome shotgun (WGS) entry which is preliminary data.</text>
</comment>
<dbReference type="GO" id="GO:0005886">
    <property type="term" value="C:plasma membrane"/>
    <property type="evidence" value="ECO:0007669"/>
    <property type="project" value="UniProtKB-SubCell"/>
</dbReference>
<dbReference type="InterPro" id="IPR011812">
    <property type="entry name" value="Pep_trsgly"/>
</dbReference>
<keyword evidence="6 11" id="KW-0133">Cell shape</keyword>
<evidence type="ECO:0000256" key="6">
    <source>
        <dbReference type="ARBA" id="ARBA00022960"/>
    </source>
</evidence>
<dbReference type="GO" id="GO:0008360">
    <property type="term" value="P:regulation of cell shape"/>
    <property type="evidence" value="ECO:0007669"/>
    <property type="project" value="UniProtKB-KW"/>
</dbReference>
<comment type="similarity">
    <text evidence="11">Belongs to the glycosyltransferase 51 family.</text>
</comment>
<dbReference type="EMBL" id="JAEKJA010000013">
    <property type="protein sequence ID" value="MBJ3777200.1"/>
    <property type="molecule type" value="Genomic_DNA"/>
</dbReference>
<dbReference type="GO" id="GO:0008955">
    <property type="term" value="F:peptidoglycan glycosyltransferase activity"/>
    <property type="evidence" value="ECO:0007669"/>
    <property type="project" value="UniProtKB-UniRule"/>
</dbReference>
<evidence type="ECO:0000256" key="2">
    <source>
        <dbReference type="ARBA" id="ARBA00022519"/>
    </source>
</evidence>
<dbReference type="HAMAP" id="MF_00766">
    <property type="entry name" value="PGT_MtgA"/>
    <property type="match status" value="1"/>
</dbReference>
<keyword evidence="14" id="KW-1185">Reference proteome</keyword>
<keyword evidence="3 11" id="KW-0328">Glycosyltransferase</keyword>
<protein>
    <recommendedName>
        <fullName evidence="11">Biosynthetic peptidoglycan transglycosylase</fullName>
        <ecNumber evidence="11">2.4.99.28</ecNumber>
    </recommendedName>
    <alternativeName>
        <fullName evidence="11">Glycan polymerase</fullName>
    </alternativeName>
    <alternativeName>
        <fullName evidence="11">Peptidoglycan glycosyltransferase MtgA</fullName>
        <shortName evidence="11">PGT</shortName>
    </alternativeName>
</protein>
<evidence type="ECO:0000256" key="9">
    <source>
        <dbReference type="ARBA" id="ARBA00023136"/>
    </source>
</evidence>
<accession>A0A934IR94</accession>
<evidence type="ECO:0000256" key="7">
    <source>
        <dbReference type="ARBA" id="ARBA00022984"/>
    </source>
</evidence>
<dbReference type="SUPFAM" id="SSF53955">
    <property type="entry name" value="Lysozyme-like"/>
    <property type="match status" value="1"/>
</dbReference>
<dbReference type="RefSeq" id="WP_198883103.1">
    <property type="nucleotide sequence ID" value="NZ_JAEKJA010000013.1"/>
</dbReference>
<organism evidence="13 14">
    <name type="scientific">Acuticoccus mangrovi</name>
    <dbReference type="NCBI Taxonomy" id="2796142"/>
    <lineage>
        <taxon>Bacteria</taxon>
        <taxon>Pseudomonadati</taxon>
        <taxon>Pseudomonadota</taxon>
        <taxon>Alphaproteobacteria</taxon>
        <taxon>Hyphomicrobiales</taxon>
        <taxon>Amorphaceae</taxon>
        <taxon>Acuticoccus</taxon>
    </lineage>
</organism>
<evidence type="ECO:0000256" key="10">
    <source>
        <dbReference type="ARBA" id="ARBA00023316"/>
    </source>
</evidence>
<keyword evidence="5 11" id="KW-0812">Transmembrane</keyword>
<keyword evidence="7 11" id="KW-0573">Peptidoglycan synthesis</keyword>
<dbReference type="PANTHER" id="PTHR30400">
    <property type="entry name" value="MONOFUNCTIONAL BIOSYNTHETIC PEPTIDOGLYCAN TRANSGLYCOSYLASE"/>
    <property type="match status" value="1"/>
</dbReference>
<keyword evidence="4 11" id="KW-0808">Transferase</keyword>
<reference evidence="13" key="1">
    <citation type="submission" date="2020-12" db="EMBL/GenBank/DDBJ databases">
        <title>Bacterial taxonomy.</title>
        <authorList>
            <person name="Pan X."/>
        </authorList>
    </citation>
    <scope>NUCLEOTIDE SEQUENCE</scope>
    <source>
        <strain evidence="13">B2012</strain>
    </source>
</reference>
<dbReference type="EC" id="2.4.99.28" evidence="11"/>
<dbReference type="GO" id="GO:0009274">
    <property type="term" value="C:peptidoglycan-based cell wall"/>
    <property type="evidence" value="ECO:0007669"/>
    <property type="project" value="InterPro"/>
</dbReference>
<dbReference type="InterPro" id="IPR036950">
    <property type="entry name" value="PBP_transglycosylase"/>
</dbReference>
<comment type="function">
    <text evidence="11">Peptidoglycan polymerase that catalyzes glycan chain elongation from lipid-linked precursors.</text>
</comment>
<evidence type="ECO:0000256" key="11">
    <source>
        <dbReference type="HAMAP-Rule" id="MF_00766"/>
    </source>
</evidence>